<keyword evidence="2" id="KW-1185">Reference proteome</keyword>
<dbReference type="Proteomes" id="UP000240912">
    <property type="component" value="Unassembled WGS sequence"/>
</dbReference>
<evidence type="ECO:0000313" key="2">
    <source>
        <dbReference type="Proteomes" id="UP000240912"/>
    </source>
</evidence>
<dbReference type="SUPFAM" id="SSF48452">
    <property type="entry name" value="TPR-like"/>
    <property type="match status" value="1"/>
</dbReference>
<evidence type="ECO:0000313" key="1">
    <source>
        <dbReference type="EMBL" id="PST82676.1"/>
    </source>
</evidence>
<gene>
    <name evidence="1" type="ORF">C7T94_08420</name>
</gene>
<accession>A0A2T3HJQ2</accession>
<proteinExistence type="predicted"/>
<dbReference type="Pfam" id="PF12771">
    <property type="entry name" value="SusD-like_2"/>
    <property type="match status" value="1"/>
</dbReference>
<sequence>MSIMKQKITYIVLLAVMLNSLGCKKFGDLNVDSTRSSNLDPASQLMYTQVYFSGDLGIQERTNYFMLIPMMQQFAGAFNMSFGAVYKKTPSYLWRMFDESYQNDVVNIVDAVERSKGVASQTNLNAMCRIMKVYIFARLTDTYGDIPYFEAGKGAAGQIRPKFDAQKDIYYDFFKELAEASAQLDPAKDRVANEYFYKGNIPAWKKFANSLRLRLAVRLSKRDPEKAKAEIQAAYAAGVFTSNADICMTRHENVPNSFQDPRPNGISAAWNSKNEMGRVVNTFLNALTATNDPRVNHLIKCYREFNPVAPTRFLEREDITAQVRAKIGLVGAIPGRYNSDDVLSTTAITLANGTSYTPRSIDLKPQLNHNLLRNDAPFFHITYAEVELLLADATQRFGLNLGGTAQDHYYKGVEAAMQQLGLYPGGPVVTATEINNFKTANPLVAGRELEQINTQLWIALLLNGNETYSNWRRSGFPVLTPSPTTESVSQTIPRRFEYPLSEKQQNTANVEAAIKIIGTDDWTKRVWWDQE</sequence>
<dbReference type="InterPro" id="IPR011990">
    <property type="entry name" value="TPR-like_helical_dom_sf"/>
</dbReference>
<comment type="caution">
    <text evidence="1">The sequence shown here is derived from an EMBL/GenBank/DDBJ whole genome shotgun (WGS) entry which is preliminary data.</text>
</comment>
<dbReference type="OrthoDB" id="9766256at2"/>
<dbReference type="InterPro" id="IPR041662">
    <property type="entry name" value="SusD-like_2"/>
</dbReference>
<evidence type="ECO:0008006" key="3">
    <source>
        <dbReference type="Google" id="ProtNLM"/>
    </source>
</evidence>
<dbReference type="EMBL" id="PYLS01000005">
    <property type="protein sequence ID" value="PST82676.1"/>
    <property type="molecule type" value="Genomic_DNA"/>
</dbReference>
<dbReference type="Gene3D" id="1.25.40.390">
    <property type="match status" value="1"/>
</dbReference>
<organism evidence="1 2">
    <name type="scientific">Pedobacter yulinensis</name>
    <dbReference type="NCBI Taxonomy" id="2126353"/>
    <lineage>
        <taxon>Bacteria</taxon>
        <taxon>Pseudomonadati</taxon>
        <taxon>Bacteroidota</taxon>
        <taxon>Sphingobacteriia</taxon>
        <taxon>Sphingobacteriales</taxon>
        <taxon>Sphingobacteriaceae</taxon>
        <taxon>Pedobacter</taxon>
    </lineage>
</organism>
<dbReference type="AlphaFoldDB" id="A0A2T3HJQ2"/>
<protein>
    <recommendedName>
        <fullName evidence="3">SusD/RagB family nutrient-binding outer membrane lipoprotein</fullName>
    </recommendedName>
</protein>
<reference evidence="1 2" key="1">
    <citation type="submission" date="2018-03" db="EMBL/GenBank/DDBJ databases">
        <authorList>
            <person name="Keele B.F."/>
        </authorList>
    </citation>
    <scope>NUCLEOTIDE SEQUENCE [LARGE SCALE GENOMIC DNA]</scope>
    <source>
        <strain evidence="1 2">YL28-9</strain>
    </source>
</reference>
<name>A0A2T3HJQ2_9SPHI</name>